<dbReference type="EMBL" id="PXYV01000037">
    <property type="protein sequence ID" value="PSR21308.1"/>
    <property type="molecule type" value="Genomic_DNA"/>
</dbReference>
<dbReference type="InterPro" id="IPR035907">
    <property type="entry name" value="Hppk_sf"/>
</dbReference>
<dbReference type="NCBIfam" id="TIGR01498">
    <property type="entry name" value="folK"/>
    <property type="match status" value="1"/>
</dbReference>
<dbReference type="GO" id="GO:0003848">
    <property type="term" value="F:2-amino-4-hydroxy-6-hydroxymethyldihydropteridine diphosphokinase activity"/>
    <property type="evidence" value="ECO:0007669"/>
    <property type="project" value="UniProtKB-EC"/>
</dbReference>
<dbReference type="Proteomes" id="UP000241848">
    <property type="component" value="Unassembled WGS sequence"/>
</dbReference>
<proteinExistence type="predicted"/>
<comment type="pathway">
    <text evidence="2">Cofactor biosynthesis; tetrahydrofolate biosynthesis; 2-amino-4-hydroxy-6-hydroxymethyl-7,8-dihydropteridine diphosphate from 7,8-dihydroneopterin triphosphate: step 4/4.</text>
</comment>
<protein>
    <recommendedName>
        <fullName evidence="3">2-amino-4-hydroxy-6-hydroxymethyldihydropteridine diphosphokinase</fullName>
        <ecNumber evidence="3">2.7.6.3</ecNumber>
    </recommendedName>
</protein>
<dbReference type="PANTHER" id="PTHR43071:SF1">
    <property type="entry name" value="2-AMINO-4-HYDROXY-6-HYDROXYMETHYLDIHYDROPTERIDINE PYROPHOSPHOKINASE"/>
    <property type="match status" value="1"/>
</dbReference>
<dbReference type="GO" id="GO:0016301">
    <property type="term" value="F:kinase activity"/>
    <property type="evidence" value="ECO:0007669"/>
    <property type="project" value="UniProtKB-KW"/>
</dbReference>
<dbReference type="InterPro" id="IPR000550">
    <property type="entry name" value="Hppk"/>
</dbReference>
<keyword evidence="7" id="KW-0067">ATP-binding</keyword>
<evidence type="ECO:0000256" key="3">
    <source>
        <dbReference type="ARBA" id="ARBA00013253"/>
    </source>
</evidence>
<dbReference type="GO" id="GO:0046654">
    <property type="term" value="P:tetrahydrofolate biosynthetic process"/>
    <property type="evidence" value="ECO:0007669"/>
    <property type="project" value="UniProtKB-UniPathway"/>
</dbReference>
<comment type="caution">
    <text evidence="10">The sequence shown here is derived from an EMBL/GenBank/DDBJ whole genome shotgun (WGS) entry which is preliminary data.</text>
</comment>
<name>A0A2T2WGE0_9FIRM</name>
<dbReference type="AlphaFoldDB" id="A0A2T2WGE0"/>
<dbReference type="PROSITE" id="PS00794">
    <property type="entry name" value="HPPK"/>
    <property type="match status" value="1"/>
</dbReference>
<dbReference type="GO" id="GO:0005524">
    <property type="term" value="F:ATP binding"/>
    <property type="evidence" value="ECO:0007669"/>
    <property type="project" value="UniProtKB-KW"/>
</dbReference>
<evidence type="ECO:0000256" key="5">
    <source>
        <dbReference type="ARBA" id="ARBA00022741"/>
    </source>
</evidence>
<dbReference type="CDD" id="cd00483">
    <property type="entry name" value="HPPK"/>
    <property type="match status" value="1"/>
</dbReference>
<keyword evidence="6 10" id="KW-0418">Kinase</keyword>
<evidence type="ECO:0000256" key="2">
    <source>
        <dbReference type="ARBA" id="ARBA00005051"/>
    </source>
</evidence>
<keyword evidence="8" id="KW-0289">Folate biosynthesis</keyword>
<evidence type="ECO:0000256" key="6">
    <source>
        <dbReference type="ARBA" id="ARBA00022777"/>
    </source>
</evidence>
<evidence type="ECO:0000256" key="1">
    <source>
        <dbReference type="ARBA" id="ARBA00000198"/>
    </source>
</evidence>
<evidence type="ECO:0000259" key="9">
    <source>
        <dbReference type="PROSITE" id="PS00794"/>
    </source>
</evidence>
<evidence type="ECO:0000256" key="4">
    <source>
        <dbReference type="ARBA" id="ARBA00022679"/>
    </source>
</evidence>
<comment type="catalytic activity">
    <reaction evidence="1">
        <text>6-hydroxymethyl-7,8-dihydropterin + ATP = (7,8-dihydropterin-6-yl)methyl diphosphate + AMP + H(+)</text>
        <dbReference type="Rhea" id="RHEA:11412"/>
        <dbReference type="ChEBI" id="CHEBI:15378"/>
        <dbReference type="ChEBI" id="CHEBI:30616"/>
        <dbReference type="ChEBI" id="CHEBI:44841"/>
        <dbReference type="ChEBI" id="CHEBI:72950"/>
        <dbReference type="ChEBI" id="CHEBI:456215"/>
        <dbReference type="EC" id="2.7.6.3"/>
    </reaction>
</comment>
<evidence type="ECO:0000313" key="10">
    <source>
        <dbReference type="EMBL" id="PSR21308.1"/>
    </source>
</evidence>
<keyword evidence="4" id="KW-0808">Transferase</keyword>
<sequence>MANRVFVGLGSNLGDPAATVVTAAAQVATLGFGSRLSPLYRTEPQGGPAQSAFCNAVLVFETSWTATGLMVALQRIEQRFGRSRRIHWGPRTLDLDLLLFGDYVIKNALLTLPHPRMRDRRFVLEPLSELAPDLSMPDGQPILRLLEKTRHQKVERWT</sequence>
<evidence type="ECO:0000256" key="7">
    <source>
        <dbReference type="ARBA" id="ARBA00022840"/>
    </source>
</evidence>
<accession>A0A2T2WGE0</accession>
<dbReference type="Pfam" id="PF01288">
    <property type="entry name" value="HPPK"/>
    <property type="match status" value="1"/>
</dbReference>
<dbReference type="PANTHER" id="PTHR43071">
    <property type="entry name" value="2-AMINO-4-HYDROXY-6-HYDROXYMETHYLDIHYDROPTERIDINE PYROPHOSPHOKINASE"/>
    <property type="match status" value="1"/>
</dbReference>
<reference evidence="10 11" key="1">
    <citation type="journal article" date="2014" name="BMC Genomics">
        <title>Comparison of environmental and isolate Sulfobacillus genomes reveals diverse carbon, sulfur, nitrogen, and hydrogen metabolisms.</title>
        <authorList>
            <person name="Justice N.B."/>
            <person name="Norman A."/>
            <person name="Brown C.T."/>
            <person name="Singh A."/>
            <person name="Thomas B.C."/>
            <person name="Banfield J.F."/>
        </authorList>
    </citation>
    <scope>NUCLEOTIDE SEQUENCE [LARGE SCALE GENOMIC DNA]</scope>
    <source>
        <strain evidence="10">AMDSBA3</strain>
    </source>
</reference>
<evidence type="ECO:0000256" key="8">
    <source>
        <dbReference type="ARBA" id="ARBA00022909"/>
    </source>
</evidence>
<keyword evidence="5" id="KW-0547">Nucleotide-binding</keyword>
<dbReference type="UniPathway" id="UPA00077">
    <property type="reaction ID" value="UER00155"/>
</dbReference>
<dbReference type="Gene3D" id="3.30.70.560">
    <property type="entry name" value="7,8-Dihydro-6-hydroxymethylpterin-pyrophosphokinase HPPK"/>
    <property type="match status" value="1"/>
</dbReference>
<organism evidence="10 11">
    <name type="scientific">Sulfobacillus acidophilus</name>
    <dbReference type="NCBI Taxonomy" id="53633"/>
    <lineage>
        <taxon>Bacteria</taxon>
        <taxon>Bacillati</taxon>
        <taxon>Bacillota</taxon>
        <taxon>Clostridia</taxon>
        <taxon>Eubacteriales</taxon>
        <taxon>Clostridiales Family XVII. Incertae Sedis</taxon>
        <taxon>Sulfobacillus</taxon>
    </lineage>
</organism>
<dbReference type="EC" id="2.7.6.3" evidence="3"/>
<feature type="domain" description="7,8-dihydro-6-hydroxymethylpterin-pyrophosphokinase" evidence="9">
    <location>
        <begin position="87"/>
        <end position="98"/>
    </location>
</feature>
<dbReference type="GO" id="GO:0046656">
    <property type="term" value="P:folic acid biosynthetic process"/>
    <property type="evidence" value="ECO:0007669"/>
    <property type="project" value="UniProtKB-KW"/>
</dbReference>
<dbReference type="SUPFAM" id="SSF55083">
    <property type="entry name" value="6-hydroxymethyl-7,8-dihydropterin pyrophosphokinase, HPPK"/>
    <property type="match status" value="1"/>
</dbReference>
<evidence type="ECO:0000313" key="11">
    <source>
        <dbReference type="Proteomes" id="UP000241848"/>
    </source>
</evidence>
<gene>
    <name evidence="10" type="primary">folK</name>
    <name evidence="10" type="ORF">C7B45_11385</name>
</gene>